<evidence type="ECO:0000313" key="2">
    <source>
        <dbReference type="EMBL" id="CAF0899016.1"/>
    </source>
</evidence>
<keyword evidence="3" id="KW-1185">Reference proteome</keyword>
<dbReference type="Proteomes" id="UP000663879">
    <property type="component" value="Unassembled WGS sequence"/>
</dbReference>
<accession>A0A813ZK10</accession>
<comment type="caution">
    <text evidence="2">The sequence shown here is derived from an EMBL/GenBank/DDBJ whole genome shotgun (WGS) entry which is preliminary data.</text>
</comment>
<organism evidence="2 3">
    <name type="scientific">Brachionus calyciflorus</name>
    <dbReference type="NCBI Taxonomy" id="104777"/>
    <lineage>
        <taxon>Eukaryota</taxon>
        <taxon>Metazoa</taxon>
        <taxon>Spiralia</taxon>
        <taxon>Gnathifera</taxon>
        <taxon>Rotifera</taxon>
        <taxon>Eurotatoria</taxon>
        <taxon>Monogononta</taxon>
        <taxon>Pseudotrocha</taxon>
        <taxon>Ploima</taxon>
        <taxon>Brachionidae</taxon>
        <taxon>Brachionus</taxon>
    </lineage>
</organism>
<protein>
    <submittedName>
        <fullName evidence="2">Uncharacterized protein</fullName>
    </submittedName>
</protein>
<sequence>MFDSANNSQNKTIKNESSQSCSYIYVIRLLKSKETNLLNVATNSNNKQDSDNFNYSELCRNDDPKKIVQDIVNNFNMELERQKRLSYLIIILKDIDETRKWNNFLCLSDLVEDRIITDMRTSLRCACVWSYHFKLHRLNKLRKCLNNFKIYESSCGDLYVYINKLKECCDEDERRGSILSRRPSYASINDTEQNVVITNRSSTHGLRNPSGGGSVAQVQTQQKSNPPEAVKLSVYGLEEPDDEMKKDLCKTLQSE</sequence>
<gene>
    <name evidence="2" type="ORF">OXX778_LOCUS11302</name>
</gene>
<name>A0A813ZK10_9BILA</name>
<feature type="region of interest" description="Disordered" evidence="1">
    <location>
        <begin position="201"/>
        <end position="229"/>
    </location>
</feature>
<dbReference type="EMBL" id="CAJNOC010001894">
    <property type="protein sequence ID" value="CAF0899016.1"/>
    <property type="molecule type" value="Genomic_DNA"/>
</dbReference>
<evidence type="ECO:0000256" key="1">
    <source>
        <dbReference type="SAM" id="MobiDB-lite"/>
    </source>
</evidence>
<evidence type="ECO:0000313" key="3">
    <source>
        <dbReference type="Proteomes" id="UP000663879"/>
    </source>
</evidence>
<feature type="compositionally biased region" description="Polar residues" evidence="1">
    <location>
        <begin position="216"/>
        <end position="225"/>
    </location>
</feature>
<reference evidence="2" key="1">
    <citation type="submission" date="2021-02" db="EMBL/GenBank/DDBJ databases">
        <authorList>
            <person name="Nowell W R."/>
        </authorList>
    </citation>
    <scope>NUCLEOTIDE SEQUENCE</scope>
    <source>
        <strain evidence="2">Ploen Becks lab</strain>
    </source>
</reference>
<dbReference type="AlphaFoldDB" id="A0A813ZK10"/>
<proteinExistence type="predicted"/>